<dbReference type="STRING" id="60175.A0A1V6WT98"/>
<evidence type="ECO:0008006" key="4">
    <source>
        <dbReference type="Google" id="ProtNLM"/>
    </source>
</evidence>
<dbReference type="SUPFAM" id="SSF56112">
    <property type="entry name" value="Protein kinase-like (PK-like)"/>
    <property type="match status" value="1"/>
</dbReference>
<dbReference type="Gene3D" id="1.10.510.10">
    <property type="entry name" value="Transferase(Phosphotransferase) domain 1"/>
    <property type="match status" value="1"/>
</dbReference>
<dbReference type="PANTHER" id="PTHR48015">
    <property type="entry name" value="SERINE/THREONINE-PROTEIN KINASE TAO"/>
    <property type="match status" value="1"/>
</dbReference>
<dbReference type="AlphaFoldDB" id="A0A1V6WT98"/>
<evidence type="ECO:0000256" key="1">
    <source>
        <dbReference type="SAM" id="MobiDB-lite"/>
    </source>
</evidence>
<proteinExistence type="predicted"/>
<name>A0A1V6WT98_PENNA</name>
<sequence length="323" mass="36119">MDSFQHEPSRPSTVWYHGTPDFTTFEKATHPSAPSPGSQPDPATVPSTLTRPDPAQPKYQDQAWQIQPLFQNPWLTYEAIVVISQGQSVFLARHRESKAALVNIHLVKQQFSSVKPLLETVCHFSHPTFLDLMGCYCWEDQVFLVWEPVELSLSHILASRCTITEGEIAAIVRPVLEGIQYLRGRGRALAALSADTMLLTESGGVKIVYVAAGMELSCQIDAAEMDAATLKLFALAEVVQRLIMKNPPQYPWSAEARSLPEDLKRCSSPEELLRVSLDRPSLLPNTLTNQSNFFEKLDEGELKMLVNAANKTAYHNLESFKRI</sequence>
<dbReference type="GO" id="GO:0043408">
    <property type="term" value="P:regulation of MAPK cascade"/>
    <property type="evidence" value="ECO:0007669"/>
    <property type="project" value="TreeGrafter"/>
</dbReference>
<reference evidence="3" key="1">
    <citation type="journal article" date="2017" name="Nat. Microbiol.">
        <title>Global analysis of biosynthetic gene clusters reveals vast potential of secondary metabolite production in Penicillium species.</title>
        <authorList>
            <person name="Nielsen J.C."/>
            <person name="Grijseels S."/>
            <person name="Prigent S."/>
            <person name="Ji B."/>
            <person name="Dainat J."/>
            <person name="Nielsen K.F."/>
            <person name="Frisvad J.C."/>
            <person name="Workman M."/>
            <person name="Nielsen J."/>
        </authorList>
    </citation>
    <scope>NUCLEOTIDE SEQUENCE [LARGE SCALE GENOMIC DNA]</scope>
    <source>
        <strain evidence="3">IBT 13039</strain>
    </source>
</reference>
<dbReference type="GO" id="GO:0005737">
    <property type="term" value="C:cytoplasm"/>
    <property type="evidence" value="ECO:0007669"/>
    <property type="project" value="TreeGrafter"/>
</dbReference>
<evidence type="ECO:0000313" key="3">
    <source>
        <dbReference type="Proteomes" id="UP000191691"/>
    </source>
</evidence>
<dbReference type="GO" id="GO:0004674">
    <property type="term" value="F:protein serine/threonine kinase activity"/>
    <property type="evidence" value="ECO:0007669"/>
    <property type="project" value="TreeGrafter"/>
</dbReference>
<feature type="region of interest" description="Disordered" evidence="1">
    <location>
        <begin position="1"/>
        <end position="57"/>
    </location>
</feature>
<accession>A0A1V6WT98</accession>
<dbReference type="GO" id="GO:0000165">
    <property type="term" value="P:MAPK cascade"/>
    <property type="evidence" value="ECO:0007669"/>
    <property type="project" value="TreeGrafter"/>
</dbReference>
<dbReference type="InterPro" id="IPR050285">
    <property type="entry name" value="STE20_Ser/Thr_kinase"/>
</dbReference>
<dbReference type="Proteomes" id="UP000191691">
    <property type="component" value="Unassembled WGS sequence"/>
</dbReference>
<dbReference type="PANTHER" id="PTHR48015:SF16">
    <property type="entry name" value="SERINE_THREONINE-PROTEIN KINASE SULU"/>
    <property type="match status" value="1"/>
</dbReference>
<dbReference type="InterPro" id="IPR011009">
    <property type="entry name" value="Kinase-like_dom_sf"/>
</dbReference>
<evidence type="ECO:0000313" key="2">
    <source>
        <dbReference type="EMBL" id="OQE66106.1"/>
    </source>
</evidence>
<dbReference type="EMBL" id="MOOB01000193">
    <property type="protein sequence ID" value="OQE66106.1"/>
    <property type="molecule type" value="Genomic_DNA"/>
</dbReference>
<organism evidence="2 3">
    <name type="scientific">Penicillium nalgiovense</name>
    <dbReference type="NCBI Taxonomy" id="60175"/>
    <lineage>
        <taxon>Eukaryota</taxon>
        <taxon>Fungi</taxon>
        <taxon>Dikarya</taxon>
        <taxon>Ascomycota</taxon>
        <taxon>Pezizomycotina</taxon>
        <taxon>Eurotiomycetes</taxon>
        <taxon>Eurotiomycetidae</taxon>
        <taxon>Eurotiales</taxon>
        <taxon>Aspergillaceae</taxon>
        <taxon>Penicillium</taxon>
    </lineage>
</organism>
<protein>
    <recommendedName>
        <fullName evidence="4">Protein kinase domain-containing protein</fullName>
    </recommendedName>
</protein>
<gene>
    <name evidence="2" type="ORF">PENNAL_c0193G05192</name>
</gene>
<comment type="caution">
    <text evidence="2">The sequence shown here is derived from an EMBL/GenBank/DDBJ whole genome shotgun (WGS) entry which is preliminary data.</text>
</comment>
<keyword evidence="3" id="KW-1185">Reference proteome</keyword>